<dbReference type="OrthoDB" id="323290at2"/>
<organism evidence="1 2">
    <name type="scientific">Cohnella pontilimi</name>
    <dbReference type="NCBI Taxonomy" id="2564100"/>
    <lineage>
        <taxon>Bacteria</taxon>
        <taxon>Bacillati</taxon>
        <taxon>Bacillota</taxon>
        <taxon>Bacilli</taxon>
        <taxon>Bacillales</taxon>
        <taxon>Paenibacillaceae</taxon>
        <taxon>Cohnella</taxon>
    </lineage>
</organism>
<protein>
    <recommendedName>
        <fullName evidence="3">AraC family transcriptional regulator</fullName>
    </recommendedName>
</protein>
<evidence type="ECO:0000313" key="1">
    <source>
        <dbReference type="EMBL" id="TJY44505.1"/>
    </source>
</evidence>
<evidence type="ECO:0008006" key="3">
    <source>
        <dbReference type="Google" id="ProtNLM"/>
    </source>
</evidence>
<dbReference type="EMBL" id="SUPK01000001">
    <property type="protein sequence ID" value="TJY44505.1"/>
    <property type="molecule type" value="Genomic_DNA"/>
</dbReference>
<comment type="caution">
    <text evidence="1">The sequence shown here is derived from an EMBL/GenBank/DDBJ whole genome shotgun (WGS) entry which is preliminary data.</text>
</comment>
<gene>
    <name evidence="1" type="ORF">E5161_03760</name>
</gene>
<name>A0A4U0FHP5_9BACL</name>
<sequence length="128" mass="14159">MQIIAPNGSVKLILYYKGYFADCQIGGHSFQLPEHRLFVTGVSDCPSFAEFERDEPFGCISIELNPAAAYRLLAVPQHELRNTVVPIGEIIGTSAARILEERMYLESNPANKTALLQEYLTGVLIGTE</sequence>
<dbReference type="AlphaFoldDB" id="A0A4U0FHP5"/>
<dbReference type="Proteomes" id="UP000309673">
    <property type="component" value="Unassembled WGS sequence"/>
</dbReference>
<evidence type="ECO:0000313" key="2">
    <source>
        <dbReference type="Proteomes" id="UP000309673"/>
    </source>
</evidence>
<accession>A0A4U0FHP5</accession>
<dbReference type="RefSeq" id="WP_136776314.1">
    <property type="nucleotide sequence ID" value="NZ_SUPK01000001.1"/>
</dbReference>
<proteinExistence type="predicted"/>
<reference evidence="1 2" key="1">
    <citation type="submission" date="2019-04" db="EMBL/GenBank/DDBJ databases">
        <title>Cohnella sp. nov., isolated from soil.</title>
        <authorList>
            <person name="Kim W."/>
        </authorList>
    </citation>
    <scope>NUCLEOTIDE SEQUENCE [LARGE SCALE GENOMIC DNA]</scope>
    <source>
        <strain evidence="1 2">CAU 1483</strain>
    </source>
</reference>
<keyword evidence="2" id="KW-1185">Reference proteome</keyword>